<keyword evidence="2" id="KW-1185">Reference proteome</keyword>
<dbReference type="Proteomes" id="UP001163603">
    <property type="component" value="Chromosome 8"/>
</dbReference>
<name>A0ACC0YA83_9ROSI</name>
<evidence type="ECO:0000313" key="1">
    <source>
        <dbReference type="EMBL" id="KAJ0031534.1"/>
    </source>
</evidence>
<sequence>MRLWWSKAEVCGHCKRFNDRGGGREIPGDEWWRKTDNVEDRLEIDLGIERKIVCDGGEGLLRRVRKQRDEQLSHSPSREGNDSMYLSGNDAEVGGVVECFDFSKKLVGMGLMKKGLCPLVRDSEVTHRMGGHHHENVVSMSVVNDVKVQAIVARNTTRSHPSFDHDGIVMGCPPLSIALKAKSPQKSVPLWVKFFDAPLQLWSLMGLSYMASTVGRPIVLNKITDEMCHDWLGRIGFANILIKVDATRKLPELIRMKMPMNENCEPKTLEAHVGHL</sequence>
<gene>
    <name evidence="1" type="ORF">Pint_12903</name>
</gene>
<evidence type="ECO:0000313" key="2">
    <source>
        <dbReference type="Proteomes" id="UP001163603"/>
    </source>
</evidence>
<organism evidence="1 2">
    <name type="scientific">Pistacia integerrima</name>
    <dbReference type="NCBI Taxonomy" id="434235"/>
    <lineage>
        <taxon>Eukaryota</taxon>
        <taxon>Viridiplantae</taxon>
        <taxon>Streptophyta</taxon>
        <taxon>Embryophyta</taxon>
        <taxon>Tracheophyta</taxon>
        <taxon>Spermatophyta</taxon>
        <taxon>Magnoliopsida</taxon>
        <taxon>eudicotyledons</taxon>
        <taxon>Gunneridae</taxon>
        <taxon>Pentapetalae</taxon>
        <taxon>rosids</taxon>
        <taxon>malvids</taxon>
        <taxon>Sapindales</taxon>
        <taxon>Anacardiaceae</taxon>
        <taxon>Pistacia</taxon>
    </lineage>
</organism>
<proteinExistence type="predicted"/>
<protein>
    <submittedName>
        <fullName evidence="1">Uncharacterized protein</fullName>
    </submittedName>
</protein>
<reference evidence="2" key="1">
    <citation type="journal article" date="2023" name="G3 (Bethesda)">
        <title>Genome assembly and association tests identify interacting loci associated with vigor, precocity, and sex in interspecific pistachio rootstocks.</title>
        <authorList>
            <person name="Palmer W."/>
            <person name="Jacygrad E."/>
            <person name="Sagayaradj S."/>
            <person name="Cavanaugh K."/>
            <person name="Han R."/>
            <person name="Bertier L."/>
            <person name="Beede B."/>
            <person name="Kafkas S."/>
            <person name="Golino D."/>
            <person name="Preece J."/>
            <person name="Michelmore R."/>
        </authorList>
    </citation>
    <scope>NUCLEOTIDE SEQUENCE [LARGE SCALE GENOMIC DNA]</scope>
</reference>
<dbReference type="EMBL" id="CM047743">
    <property type="protein sequence ID" value="KAJ0031534.1"/>
    <property type="molecule type" value="Genomic_DNA"/>
</dbReference>
<accession>A0ACC0YA83</accession>
<comment type="caution">
    <text evidence="1">The sequence shown here is derived from an EMBL/GenBank/DDBJ whole genome shotgun (WGS) entry which is preliminary data.</text>
</comment>